<dbReference type="AlphaFoldDB" id="A0A9Q2WE55"/>
<evidence type="ECO:0000313" key="2">
    <source>
        <dbReference type="Proteomes" id="UP000742934"/>
    </source>
</evidence>
<proteinExistence type="predicted"/>
<accession>A0A9Q2WE55</accession>
<organism evidence="1 2">
    <name type="scientific">Enterobacter hormaechei subsp. hoffmannii</name>
    <dbReference type="NCBI Taxonomy" id="1812934"/>
    <lineage>
        <taxon>Bacteria</taxon>
        <taxon>Pseudomonadati</taxon>
        <taxon>Pseudomonadota</taxon>
        <taxon>Gammaproteobacteria</taxon>
        <taxon>Enterobacterales</taxon>
        <taxon>Enterobacteriaceae</taxon>
        <taxon>Enterobacter</taxon>
        <taxon>Enterobacter cloacae complex</taxon>
    </lineage>
</organism>
<evidence type="ECO:0000313" key="1">
    <source>
        <dbReference type="EMBL" id="MBT1777255.1"/>
    </source>
</evidence>
<dbReference type="EMBL" id="JAHEVK010000010">
    <property type="protein sequence ID" value="MBT1777255.1"/>
    <property type="molecule type" value="Genomic_DNA"/>
</dbReference>
<sequence>MHLIMKIILSVIFIQLSGCTAILWGENSVADTKIKERTLISDEVTAAFYYENLSASAIQGKTQVRVEIPRDGVAFKGEKNIYILTTGAKELLALDKLSTQVTLVTGYEKFDGLRLKLDMPRGNDLVMHFSDALALQVNESDSNLTTQDIDDLKKTGFWNEGGRYVKQIRLEGVIIPRDKNDSLFNNSEKLVKKHNVEFYSTEDSTHFHPLRLATNIVLTPFTAVADIVFFPISLRVLGLITHPPVH</sequence>
<protein>
    <submittedName>
        <fullName evidence="1">Uncharacterized protein</fullName>
    </submittedName>
</protein>
<dbReference type="Proteomes" id="UP000742934">
    <property type="component" value="Unassembled WGS sequence"/>
</dbReference>
<gene>
    <name evidence="1" type="ORF">KK080_10600</name>
</gene>
<dbReference type="RefSeq" id="WP_051979822.1">
    <property type="nucleotide sequence ID" value="NZ_JBMDBL010000007.1"/>
</dbReference>
<name>A0A9Q2WE55_9ENTR</name>
<comment type="caution">
    <text evidence="1">The sequence shown here is derived from an EMBL/GenBank/DDBJ whole genome shotgun (WGS) entry which is preliminary data.</text>
</comment>
<reference evidence="1" key="1">
    <citation type="submission" date="2021-05" db="EMBL/GenBank/DDBJ databases">
        <title>The batch submission of Enterobacter spp. strains.</title>
        <authorList>
            <person name="Wei L."/>
            <person name="Wang C."/>
            <person name="Feng Y."/>
            <person name="Zong Z."/>
        </authorList>
    </citation>
    <scope>NUCLEOTIDE SEQUENCE</scope>
    <source>
        <strain evidence="1">090086</strain>
    </source>
</reference>